<dbReference type="OrthoDB" id="8731593at2759"/>
<dbReference type="SUPFAM" id="SSF52058">
    <property type="entry name" value="L domain-like"/>
    <property type="match status" value="3"/>
</dbReference>
<proteinExistence type="predicted"/>
<keyword evidence="1" id="KW-0433">Leucine-rich repeat</keyword>
<sequence>MKHIKCERNQSRVMNKQQLQLSAMFFYLIAFVNASGWMACPELSPALRLPCKCQIEQNGLDEQLKAVGMNCDHIVFTSDTPQIPFGAPITTFSQRYSGQQTLPTQTFATSNLPIKKLDFSHNAIRRLADKAFNGIQDTLIELRLTDNLFGDSLNPIFSTIEFQTLTNLLILDLSGNKIKAIEEGILKGCEKLDEFQMNHNSLSAVPTNSLNGPLSLRILSLRNNHISVVRSEAFAAQPGLEKIDLRYNRINQLESDAFGQLTKVKEILLAGNRLTRMNSDVFEGIDTLQKLDLSENFITSFPVVALREIENVKVLNLSSNMIKKMDATYLQSLKSLQILDLSRNGITSIPPGTFREQKNLRFLDLSLNSLRTIEDDALEGLNSLQTLIIRDNNILLIPGSALGRLPKLSNLYLDYNRVAALSFEILGSIQAEDIRYMSLSRNVIRELPGGSFQMFKNLLFLDLSGNSLAILNSEMFVGLENSLMELKLGQNKITNIGNIPLKLSQLRRLDLSYNNIVDIPKNAFEGIENLMYLNMSNNHHLAPMPINLLSPLSKLQTFDISNIGLRMIQPELFAKSPNLRTIVIKSNKVSELSEGTFSNLRNLTTVDLSFNNIVTIKPSAFINAMNIRQLSLKGNQLSAFKGEIFNTGTGLEELDISENQLSYLFPTSFRIHPRLRRLVASNNKFNFFPAAIIAGLQFLEHIDLSNNELKTVEELDFARLPRLRQLILSRNNLESISEMAFHNSSQLQYLDLSMNKLERLGERTFEGLARIEFMNLDGNQLSELPETLFERSRLQMLENIILSNNKFETAPLKSLQRQYYFVSFVDLSNNKISEIPADDSIMVNIKRLDLSYNPLNEDSVKNILSEPKTVRELNLAGTGIKHITSLETPFLQNLNLSNNDLRTLDDKIFERATLLESLDLSNNHLKNLKPLSMIWPKLPSLQVLDLSNNSFEIIAQGDFDNLEMLRLLSIHSLEKCSRIEKNAFKNLPNLSELKAYDYPILGYMDVQGILAELPGLEKLDIELKDAAVGSDQLQPANHPRLKELGIRGYRLRSISSSSLAGLKSKDLFIKLRNTSLSNIQPALLFPVPRSANLHLDISGSMITVLTPQLLNTLEDRRNSLQLSGLGSNPIHCDCNARALRRWLPSSHMTDLKCVTPDDLNGKLLIEVGDDELTCNPRKSTTYSQEESSTFPSLPPKPSSRILTRPTTQEPDIIWSVPITQSAKIKTKLPQIKQPMTNDDTLIIGIVGGVVAFIAILIIVICIVRLRMSGPNYPSTHLMPMPMGPGSVQLSYKAAPTIYAVPPYATQSYATLPHKMSSSSQPSLRQNFSTMGRMQANGQQQQPYYIYQDDKAYR</sequence>
<organism evidence="7 8">
    <name type="scientific">Clunio marinus</name>
    <dbReference type="NCBI Taxonomy" id="568069"/>
    <lineage>
        <taxon>Eukaryota</taxon>
        <taxon>Metazoa</taxon>
        <taxon>Ecdysozoa</taxon>
        <taxon>Arthropoda</taxon>
        <taxon>Hexapoda</taxon>
        <taxon>Insecta</taxon>
        <taxon>Pterygota</taxon>
        <taxon>Neoptera</taxon>
        <taxon>Endopterygota</taxon>
        <taxon>Diptera</taxon>
        <taxon>Nematocera</taxon>
        <taxon>Chironomoidea</taxon>
        <taxon>Chironomidae</taxon>
        <taxon>Clunio</taxon>
    </lineage>
</organism>
<keyword evidence="8" id="KW-1185">Reference proteome</keyword>
<dbReference type="SMART" id="SM00365">
    <property type="entry name" value="LRR_SD22"/>
    <property type="match status" value="12"/>
</dbReference>
<dbReference type="STRING" id="568069.A0A1J1HS51"/>
<keyword evidence="5" id="KW-1133">Transmembrane helix</keyword>
<dbReference type="PANTHER" id="PTHR45712:SF22">
    <property type="entry name" value="INSULIN-LIKE GROWTH FACTOR-BINDING PROTEIN COMPLEX ACID LABILE SUBUNIT"/>
    <property type="match status" value="1"/>
</dbReference>
<evidence type="ECO:0000313" key="7">
    <source>
        <dbReference type="EMBL" id="CRK90212.1"/>
    </source>
</evidence>
<dbReference type="InterPro" id="IPR025875">
    <property type="entry name" value="Leu-rich_rpt_4"/>
</dbReference>
<feature type="transmembrane region" description="Helical" evidence="5">
    <location>
        <begin position="21"/>
        <end position="39"/>
    </location>
</feature>
<accession>A0A1J1HS51</accession>
<dbReference type="Pfam" id="PF12799">
    <property type="entry name" value="LRR_4"/>
    <property type="match status" value="1"/>
</dbReference>
<dbReference type="InterPro" id="IPR001611">
    <property type="entry name" value="Leu-rich_rpt"/>
</dbReference>
<evidence type="ECO:0000256" key="2">
    <source>
        <dbReference type="ARBA" id="ARBA00022729"/>
    </source>
</evidence>
<keyword evidence="5" id="KW-0472">Membrane</keyword>
<gene>
    <name evidence="7" type="primary">similar to Chaoptin</name>
    <name evidence="7" type="ORF">CLUMA_CG003925</name>
</gene>
<feature type="compositionally biased region" description="Polar residues" evidence="4">
    <location>
        <begin position="1176"/>
        <end position="1191"/>
    </location>
</feature>
<evidence type="ECO:0000259" key="6">
    <source>
        <dbReference type="SMART" id="SM00082"/>
    </source>
</evidence>
<name>A0A1J1HS51_9DIPT</name>
<dbReference type="SMART" id="SM00082">
    <property type="entry name" value="LRRCT"/>
    <property type="match status" value="1"/>
</dbReference>
<dbReference type="FunFam" id="3.80.10.10:FF:001164">
    <property type="entry name" value="GH01279p"/>
    <property type="match status" value="3"/>
</dbReference>
<dbReference type="Pfam" id="PF13855">
    <property type="entry name" value="LRR_8"/>
    <property type="match status" value="7"/>
</dbReference>
<dbReference type="SMART" id="SM00369">
    <property type="entry name" value="LRR_TYP"/>
    <property type="match status" value="26"/>
</dbReference>
<evidence type="ECO:0000256" key="5">
    <source>
        <dbReference type="SAM" id="Phobius"/>
    </source>
</evidence>
<dbReference type="PROSITE" id="PS51450">
    <property type="entry name" value="LRR"/>
    <property type="match status" value="11"/>
</dbReference>
<evidence type="ECO:0000256" key="3">
    <source>
        <dbReference type="ARBA" id="ARBA00022737"/>
    </source>
</evidence>
<reference evidence="7 8" key="1">
    <citation type="submission" date="2015-04" db="EMBL/GenBank/DDBJ databases">
        <authorList>
            <person name="Syromyatnikov M.Y."/>
            <person name="Popov V.N."/>
        </authorList>
    </citation>
    <scope>NUCLEOTIDE SEQUENCE [LARGE SCALE GENOMIC DNA]</scope>
</reference>
<dbReference type="PRINTS" id="PR00019">
    <property type="entry name" value="LEURICHRPT"/>
</dbReference>
<dbReference type="InterPro" id="IPR050333">
    <property type="entry name" value="SLRP"/>
</dbReference>
<keyword evidence="5" id="KW-0812">Transmembrane</keyword>
<dbReference type="SUPFAM" id="SSF52047">
    <property type="entry name" value="RNI-like"/>
    <property type="match status" value="1"/>
</dbReference>
<feature type="domain" description="LRRCT" evidence="6">
    <location>
        <begin position="1128"/>
        <end position="1175"/>
    </location>
</feature>
<evidence type="ECO:0000313" key="8">
    <source>
        <dbReference type="Proteomes" id="UP000183832"/>
    </source>
</evidence>
<keyword evidence="3" id="KW-0677">Repeat</keyword>
<feature type="transmembrane region" description="Helical" evidence="5">
    <location>
        <begin position="1241"/>
        <end position="1263"/>
    </location>
</feature>
<dbReference type="InterPro" id="IPR003591">
    <property type="entry name" value="Leu-rich_rpt_typical-subtyp"/>
</dbReference>
<dbReference type="PANTHER" id="PTHR45712">
    <property type="entry name" value="AGAP008170-PA"/>
    <property type="match status" value="1"/>
</dbReference>
<evidence type="ECO:0000256" key="1">
    <source>
        <dbReference type="ARBA" id="ARBA00022614"/>
    </source>
</evidence>
<protein>
    <submittedName>
        <fullName evidence="7">CLUMA_CG003925, isoform A</fullName>
    </submittedName>
</protein>
<dbReference type="Proteomes" id="UP000183832">
    <property type="component" value="Unassembled WGS sequence"/>
</dbReference>
<feature type="region of interest" description="Disordered" evidence="4">
    <location>
        <begin position="1175"/>
        <end position="1200"/>
    </location>
</feature>
<dbReference type="GO" id="GO:0071944">
    <property type="term" value="C:cell periphery"/>
    <property type="evidence" value="ECO:0007669"/>
    <property type="project" value="UniProtKB-ARBA"/>
</dbReference>
<dbReference type="InterPro" id="IPR032675">
    <property type="entry name" value="LRR_dom_sf"/>
</dbReference>
<dbReference type="InterPro" id="IPR000483">
    <property type="entry name" value="Cys-rich_flank_reg_C"/>
</dbReference>
<dbReference type="EMBL" id="CVRI01000017">
    <property type="protein sequence ID" value="CRK90212.1"/>
    <property type="molecule type" value="Genomic_DNA"/>
</dbReference>
<evidence type="ECO:0000256" key="4">
    <source>
        <dbReference type="SAM" id="MobiDB-lite"/>
    </source>
</evidence>
<keyword evidence="2" id="KW-0732">Signal</keyword>
<dbReference type="Gene3D" id="3.80.10.10">
    <property type="entry name" value="Ribonuclease Inhibitor"/>
    <property type="match status" value="8"/>
</dbReference>
<dbReference type="SMART" id="SM00364">
    <property type="entry name" value="LRR_BAC"/>
    <property type="match status" value="11"/>
</dbReference>